<sequence>ITDHFSGGRPLEANLGFQYDAKRAPNAIILRYAEGGQLVNRCDYSRVLRVIQNTQKSKTVVVYVHGWRNDSGQKDELLYNYRGGDYTPQSMGGDLKSFNEFLGRLRNEDNERPVIGIFVSWKGGTGIPVLETLSYTNRRNGADKIGNAGGLPRLMGAIANISKAQETMDPKCAQKKNLTDECVVNQLIYIGHSFGARILYKAVVDDMIVNTQLEHPSDPYNSSGPAQLSLCDRQERFNVISSTADLVVLLNPAFEAASYQALNEFRYADRCFSEDQQPLMVTIQSKGDKANRIYFPIGQVLSMEWTRLETQAVGFRKQYFSHHLKRISNKDCPVQRRLSELPISNSTPELYNGYCLNGISLEYEPSASDVSTGQMRLSPFLVITADDTVLDGHGWYSGRENKNDDFKAWLVGYLSQYQPQPPGVK</sequence>
<reference evidence="1 2" key="1">
    <citation type="journal article" date="2014" name="Antonie Van Leeuwenhoek">
        <title>Hyphomonas beringensis sp. nov. and Hyphomonas chukchiensis sp. nov., isolated from surface seawater of the Bering Sea and Chukchi Sea.</title>
        <authorList>
            <person name="Li C."/>
            <person name="Lai Q."/>
            <person name="Li G."/>
            <person name="Dong C."/>
            <person name="Wang J."/>
            <person name="Liao Y."/>
            <person name="Shao Z."/>
        </authorList>
    </citation>
    <scope>NUCLEOTIDE SEQUENCE [LARGE SCALE GENOMIC DNA]</scope>
    <source>
        <strain evidence="1 2">SCH89</strain>
    </source>
</reference>
<name>A0A059G440_9PROT</name>
<keyword evidence="1" id="KW-0449">Lipoprotein</keyword>
<feature type="non-terminal residue" evidence="1">
    <location>
        <position position="1"/>
    </location>
</feature>
<keyword evidence="2" id="KW-1185">Reference proteome</keyword>
<dbReference type="eggNOG" id="COG1073">
    <property type="taxonomic scope" value="Bacteria"/>
</dbReference>
<dbReference type="EMBL" id="ARYL01000031">
    <property type="protein sequence ID" value="KDA01330.1"/>
    <property type="molecule type" value="Genomic_DNA"/>
</dbReference>
<dbReference type="STRING" id="1280953.HOC_16331"/>
<evidence type="ECO:0000313" key="2">
    <source>
        <dbReference type="Proteomes" id="UP000024942"/>
    </source>
</evidence>
<organism evidence="1 2">
    <name type="scientific">Hyphomonas oceanitis SCH89</name>
    <dbReference type="NCBI Taxonomy" id="1280953"/>
    <lineage>
        <taxon>Bacteria</taxon>
        <taxon>Pseudomonadati</taxon>
        <taxon>Pseudomonadota</taxon>
        <taxon>Alphaproteobacteria</taxon>
        <taxon>Hyphomonadales</taxon>
        <taxon>Hyphomonadaceae</taxon>
        <taxon>Hyphomonas</taxon>
    </lineage>
</organism>
<proteinExistence type="predicted"/>
<dbReference type="RefSeq" id="WP_206741591.1">
    <property type="nucleotide sequence ID" value="NZ_ARYL01000031.1"/>
</dbReference>
<dbReference type="Proteomes" id="UP000024942">
    <property type="component" value="Unassembled WGS sequence"/>
</dbReference>
<protein>
    <submittedName>
        <fullName evidence="1">Lipoprotein</fullName>
    </submittedName>
</protein>
<comment type="caution">
    <text evidence="1">The sequence shown here is derived from an EMBL/GenBank/DDBJ whole genome shotgun (WGS) entry which is preliminary data.</text>
</comment>
<dbReference type="AlphaFoldDB" id="A0A059G440"/>
<evidence type="ECO:0000313" key="1">
    <source>
        <dbReference type="EMBL" id="KDA01330.1"/>
    </source>
</evidence>
<dbReference type="PATRIC" id="fig|1280953.3.peg.3274"/>
<gene>
    <name evidence="1" type="ORF">HOC_16331</name>
</gene>
<accession>A0A059G440</accession>